<evidence type="ECO:0000256" key="7">
    <source>
        <dbReference type="ARBA" id="ARBA00023125"/>
    </source>
</evidence>
<name>A0A0M2NAS6_9FIRM</name>
<sequence>MQIGIEQKQTQSQVLGQQLQQALFLLKMNALELNDYLGGMVVENPVLEMTEPENLFGNAGAFRVRMGTDVSQAGQSGGVRSNEGFFEIADSEGLKDELLQQLDIRGLEPKELLAAKTIIDSLDDRSYFTEPLSEIERLCDASAEQVQKALEAVQSLDPVGVGARSLQESLKLQLERRQVQDPCVYKILEGFLEELAHAKYAAIAAKLHISVRRVKEYAQLIKSLWPGVSNDAKREEIQYVYPEITIVRNGDDLEVQLDERRLPKLTINPEYRKAAEQDKAAKDYLKEQYIKANRIVSSLELWKTMLRRVAEKIVTVQKPFFLEEKPLAPMRLADLAEELGVNVSTVSRAVAGKYLICDRGVFSLKHFFVRSLPTSQEKPVSSDYVHEAIRELLEKDSSLSDSAMTRLLNERGINIARRTVAKYRMKMGIAPVYRRKQKV</sequence>
<evidence type="ECO:0000256" key="2">
    <source>
        <dbReference type="ARBA" id="ARBA00022478"/>
    </source>
</evidence>
<dbReference type="AlphaFoldDB" id="A0A0M2NAS6"/>
<keyword evidence="5" id="KW-0805">Transcription regulation</keyword>
<evidence type="ECO:0000256" key="4">
    <source>
        <dbReference type="ARBA" id="ARBA00022695"/>
    </source>
</evidence>
<accession>A0A0M2NAS6</accession>
<dbReference type="PANTHER" id="PTHR32248">
    <property type="entry name" value="RNA POLYMERASE SIGMA-54 FACTOR"/>
    <property type="match status" value="1"/>
</dbReference>
<evidence type="ECO:0000256" key="3">
    <source>
        <dbReference type="ARBA" id="ARBA00022679"/>
    </source>
</evidence>
<evidence type="ECO:0000313" key="11">
    <source>
        <dbReference type="EMBL" id="KKI49348.1"/>
    </source>
</evidence>
<dbReference type="GO" id="GO:0016779">
    <property type="term" value="F:nucleotidyltransferase activity"/>
    <property type="evidence" value="ECO:0007669"/>
    <property type="project" value="UniProtKB-KW"/>
</dbReference>
<dbReference type="RefSeq" id="WP_046444952.1">
    <property type="nucleotide sequence ID" value="NZ_LAYJ01000134.1"/>
</dbReference>
<dbReference type="EMBL" id="LAYJ01000134">
    <property type="protein sequence ID" value="KKI49348.1"/>
    <property type="molecule type" value="Genomic_DNA"/>
</dbReference>
<dbReference type="GO" id="GO:0003677">
    <property type="term" value="F:DNA binding"/>
    <property type="evidence" value="ECO:0007669"/>
    <property type="project" value="UniProtKB-KW"/>
</dbReference>
<dbReference type="PIRSF" id="PIRSF000774">
    <property type="entry name" value="RpoN"/>
    <property type="match status" value="1"/>
</dbReference>
<protein>
    <submittedName>
        <fullName evidence="11">RNA polymerase sigma-54 factor RpoN</fullName>
    </submittedName>
</protein>
<dbReference type="Proteomes" id="UP000034076">
    <property type="component" value="Unassembled WGS sequence"/>
</dbReference>
<dbReference type="InterPro" id="IPR007634">
    <property type="entry name" value="RNA_pol_sigma_54_DNA-bd"/>
</dbReference>
<evidence type="ECO:0000256" key="5">
    <source>
        <dbReference type="ARBA" id="ARBA00023015"/>
    </source>
</evidence>
<evidence type="ECO:0000256" key="1">
    <source>
        <dbReference type="ARBA" id="ARBA00008798"/>
    </source>
</evidence>
<dbReference type="PROSITE" id="PS50044">
    <property type="entry name" value="SIGMA54_3"/>
    <property type="match status" value="1"/>
</dbReference>
<keyword evidence="2" id="KW-0240">DNA-directed RNA polymerase</keyword>
<dbReference type="InterPro" id="IPR000394">
    <property type="entry name" value="RNA_pol_sigma_54"/>
</dbReference>
<dbReference type="Gene3D" id="1.10.10.1330">
    <property type="entry name" value="RNA polymerase sigma-54 factor, core-binding domain"/>
    <property type="match status" value="1"/>
</dbReference>
<reference evidence="11 12" key="1">
    <citation type="submission" date="2015-04" db="EMBL/GenBank/DDBJ databases">
        <title>Draft genome sequence of bacteremic isolate Catabacter hongkongensis type strain HKU16T.</title>
        <authorList>
            <person name="Lau S.K."/>
            <person name="Teng J.L."/>
            <person name="Huang Y."/>
            <person name="Curreem S.O."/>
            <person name="Tsui S.K."/>
            <person name="Woo P.C."/>
        </authorList>
    </citation>
    <scope>NUCLEOTIDE SEQUENCE [LARGE SCALE GENOMIC DNA]</scope>
    <source>
        <strain evidence="11 12">HKU16</strain>
    </source>
</reference>
<gene>
    <name evidence="11" type="ORF">CHK_3200</name>
</gene>
<dbReference type="NCBIfam" id="TIGR02395">
    <property type="entry name" value="rpoN_sigma"/>
    <property type="match status" value="1"/>
</dbReference>
<dbReference type="InterPro" id="IPR007046">
    <property type="entry name" value="RNA_pol_sigma_54_core-bd"/>
</dbReference>
<dbReference type="Gene3D" id="1.10.10.60">
    <property type="entry name" value="Homeodomain-like"/>
    <property type="match status" value="1"/>
</dbReference>
<keyword evidence="7" id="KW-0238">DNA-binding</keyword>
<dbReference type="GO" id="GO:0016987">
    <property type="term" value="F:sigma factor activity"/>
    <property type="evidence" value="ECO:0007669"/>
    <property type="project" value="UniProtKB-KW"/>
</dbReference>
<comment type="caution">
    <text evidence="11">The sequence shown here is derived from an EMBL/GenBank/DDBJ whole genome shotgun (WGS) entry which is preliminary data.</text>
</comment>
<dbReference type="OrthoDB" id="9814402at2"/>
<keyword evidence="3" id="KW-0808">Transferase</keyword>
<organism evidence="11 12">
    <name type="scientific">Christensenella hongkongensis</name>
    <dbReference type="NCBI Taxonomy" id="270498"/>
    <lineage>
        <taxon>Bacteria</taxon>
        <taxon>Bacillati</taxon>
        <taxon>Bacillota</taxon>
        <taxon>Clostridia</taxon>
        <taxon>Christensenellales</taxon>
        <taxon>Christensenellaceae</taxon>
        <taxon>Christensenella</taxon>
    </lineage>
</organism>
<evidence type="ECO:0000313" key="12">
    <source>
        <dbReference type="Proteomes" id="UP000034076"/>
    </source>
</evidence>
<feature type="domain" description="RNA polymerase sigma factor 54 core-binding" evidence="10">
    <location>
        <begin position="89"/>
        <end position="271"/>
    </location>
</feature>
<evidence type="ECO:0000256" key="6">
    <source>
        <dbReference type="ARBA" id="ARBA00023082"/>
    </source>
</evidence>
<dbReference type="PROSITE" id="PS00718">
    <property type="entry name" value="SIGMA54_2"/>
    <property type="match status" value="1"/>
</dbReference>
<dbReference type="GO" id="GO:0000428">
    <property type="term" value="C:DNA-directed RNA polymerase complex"/>
    <property type="evidence" value="ECO:0007669"/>
    <property type="project" value="UniProtKB-KW"/>
</dbReference>
<feature type="domain" description="RNA polymerase sigma factor 54 DNA-binding" evidence="9">
    <location>
        <begin position="283"/>
        <end position="437"/>
    </location>
</feature>
<keyword evidence="4" id="KW-0548">Nucleotidyltransferase</keyword>
<keyword evidence="6" id="KW-0731">Sigma factor</keyword>
<dbReference type="InterPro" id="IPR038709">
    <property type="entry name" value="RpoN_core-bd_sf"/>
</dbReference>
<keyword evidence="12" id="KW-1185">Reference proteome</keyword>
<evidence type="ECO:0000259" key="10">
    <source>
        <dbReference type="Pfam" id="PF04963"/>
    </source>
</evidence>
<dbReference type="PANTHER" id="PTHR32248:SF4">
    <property type="entry name" value="RNA POLYMERASE SIGMA-54 FACTOR"/>
    <property type="match status" value="1"/>
</dbReference>
<dbReference type="PATRIC" id="fig|270498.16.peg.2451"/>
<dbReference type="Pfam" id="PF00309">
    <property type="entry name" value="Sigma54_AID"/>
    <property type="match status" value="1"/>
</dbReference>
<dbReference type="GO" id="GO:0006352">
    <property type="term" value="P:DNA-templated transcription initiation"/>
    <property type="evidence" value="ECO:0007669"/>
    <property type="project" value="InterPro"/>
</dbReference>
<proteinExistence type="inferred from homology"/>
<evidence type="ECO:0000259" key="9">
    <source>
        <dbReference type="Pfam" id="PF04552"/>
    </source>
</evidence>
<comment type="similarity">
    <text evidence="1">Belongs to the sigma-54 factor family.</text>
</comment>
<keyword evidence="8" id="KW-0804">Transcription</keyword>
<dbReference type="GO" id="GO:0001216">
    <property type="term" value="F:DNA-binding transcription activator activity"/>
    <property type="evidence" value="ECO:0007669"/>
    <property type="project" value="InterPro"/>
</dbReference>
<dbReference type="Pfam" id="PF04552">
    <property type="entry name" value="Sigma54_DBD"/>
    <property type="match status" value="1"/>
</dbReference>
<dbReference type="PRINTS" id="PR00045">
    <property type="entry name" value="SIGMA54FCT"/>
</dbReference>
<dbReference type="Pfam" id="PF04963">
    <property type="entry name" value="Sigma54_CBD"/>
    <property type="match status" value="1"/>
</dbReference>
<dbReference type="STRING" id="270498.CHK_3200"/>
<evidence type="ECO:0000256" key="8">
    <source>
        <dbReference type="ARBA" id="ARBA00023163"/>
    </source>
</evidence>